<protein>
    <submittedName>
        <fullName evidence="2">Uncharacterized protein</fullName>
    </submittedName>
</protein>
<accession>A0A371YIR8</accession>
<reference evidence="1" key="4">
    <citation type="submission" date="2024-09" db="EMBL/GenBank/DDBJ databases">
        <authorList>
            <person name="Sun Q."/>
            <person name="Mori K."/>
        </authorList>
    </citation>
    <scope>NUCLEOTIDE SEQUENCE</scope>
    <source>
        <strain evidence="1">KCTC 62575</strain>
    </source>
</reference>
<sequence length="94" mass="10724">MYNVNLTWQPVDQGGKLFQPSNGEYFCTITLKDLSNQNSTWSIKLIFNEINPLKARLEFLFDNYPKDLINKGNTIELLEGANIVGHALIESLCF</sequence>
<gene>
    <name evidence="1" type="ORF">ACFODO_11495</name>
    <name evidence="2" type="ORF">C9E89_022290</name>
</gene>
<evidence type="ECO:0000313" key="3">
    <source>
        <dbReference type="Proteomes" id="UP000240957"/>
    </source>
</evidence>
<dbReference type="EMBL" id="PYIX02000124">
    <property type="protein sequence ID" value="RFC81363.1"/>
    <property type="molecule type" value="Genomic_DNA"/>
</dbReference>
<dbReference type="Proteomes" id="UP000240957">
    <property type="component" value="Unassembled WGS sequence"/>
</dbReference>
<keyword evidence="4" id="KW-1185">Reference proteome</keyword>
<reference evidence="4" key="3">
    <citation type="journal article" date="2019" name="Int. J. Syst. Evol. Microbiol.">
        <title>The Global Catalogue of Microorganisms (GCM) 10K type strain sequencing project: providing services to taxonomists for standard genome sequencing and annotation.</title>
        <authorList>
            <consortium name="The Broad Institute Genomics Platform"/>
            <consortium name="The Broad Institute Genome Sequencing Center for Infectious Disease"/>
            <person name="Wu L."/>
            <person name="Ma J."/>
        </authorList>
    </citation>
    <scope>NUCLEOTIDE SEQUENCE [LARGE SCALE GENOMIC DNA]</scope>
    <source>
        <strain evidence="4">KCTC 62575</strain>
    </source>
</reference>
<organism evidence="2 3">
    <name type="scientific">Acinetobacter sichuanensis</name>
    <dbReference type="NCBI Taxonomy" id="2136183"/>
    <lineage>
        <taxon>Bacteria</taxon>
        <taxon>Pseudomonadati</taxon>
        <taxon>Pseudomonadota</taxon>
        <taxon>Gammaproteobacteria</taxon>
        <taxon>Moraxellales</taxon>
        <taxon>Moraxellaceae</taxon>
        <taxon>Acinetobacter</taxon>
    </lineage>
</organism>
<dbReference type="RefSeq" id="WP_107010268.1">
    <property type="nucleotide sequence ID" value="NZ_JBHRSF010000044.1"/>
</dbReference>
<dbReference type="Proteomes" id="UP001595455">
    <property type="component" value="Unassembled WGS sequence"/>
</dbReference>
<reference evidence="2 3" key="2">
    <citation type="submission" date="2018-08" db="EMBL/GenBank/DDBJ databases">
        <title>The draft genome of Acinetobacter sichuanensis strain WCHAc060041.</title>
        <authorList>
            <person name="Qin J."/>
            <person name="Feng Y."/>
            <person name="Zong Z."/>
        </authorList>
    </citation>
    <scope>NUCLEOTIDE SEQUENCE [LARGE SCALE GENOMIC DNA]</scope>
    <source>
        <strain evidence="2 3">WCHAc060041</strain>
    </source>
</reference>
<comment type="caution">
    <text evidence="2">The sequence shown here is derived from an EMBL/GenBank/DDBJ whole genome shotgun (WGS) entry which is preliminary data.</text>
</comment>
<proteinExistence type="predicted"/>
<evidence type="ECO:0000313" key="1">
    <source>
        <dbReference type="EMBL" id="MFC2995885.1"/>
    </source>
</evidence>
<evidence type="ECO:0000313" key="4">
    <source>
        <dbReference type="Proteomes" id="UP001595455"/>
    </source>
</evidence>
<reference evidence="1" key="1">
    <citation type="journal article" date="2014" name="Int. J. Syst. Evol. Microbiol.">
        <title>Complete genome of a new Firmicutes species belonging to the dominant human colonic microbiota ('Ruminococcus bicirculans') reveals two chromosomes and a selective capacity to utilize plant glucans.</title>
        <authorList>
            <consortium name="NISC Comparative Sequencing Program"/>
            <person name="Wegmann U."/>
            <person name="Louis P."/>
            <person name="Goesmann A."/>
            <person name="Henrissat B."/>
            <person name="Duncan S.H."/>
            <person name="Flint H.J."/>
        </authorList>
    </citation>
    <scope>NUCLEOTIDE SEQUENCE</scope>
    <source>
        <strain evidence="1">KCTC 62575</strain>
    </source>
</reference>
<evidence type="ECO:0000313" key="2">
    <source>
        <dbReference type="EMBL" id="RFC81363.1"/>
    </source>
</evidence>
<dbReference type="AlphaFoldDB" id="A0A371YIR8"/>
<dbReference type="EMBL" id="JBHRSF010000044">
    <property type="protein sequence ID" value="MFC2995885.1"/>
    <property type="molecule type" value="Genomic_DNA"/>
</dbReference>
<name>A0A371YIR8_9GAMM</name>